<dbReference type="EMBL" id="JQ844218">
    <property type="protein sequence ID" value="AGS53004.1"/>
    <property type="molecule type" value="Genomic_DNA"/>
</dbReference>
<proteinExistence type="predicted"/>
<evidence type="ECO:0000313" key="1">
    <source>
        <dbReference type="EMBL" id="AGS53004.1"/>
    </source>
</evidence>
<organism evidence="1">
    <name type="scientific">uncultured bacterium contig00030</name>
    <dbReference type="NCBI Taxonomy" id="1181519"/>
    <lineage>
        <taxon>Bacteria</taxon>
        <taxon>environmental samples</taxon>
    </lineage>
</organism>
<reference evidence="1" key="1">
    <citation type="submission" date="2012-03" db="EMBL/GenBank/DDBJ databases">
        <title>Functional metagenomics reveals considerable lignocellulase gene clusters in the gut microbiome of a wood-feeding higher termite.</title>
        <authorList>
            <person name="Liu N."/>
        </authorList>
    </citation>
    <scope>NUCLEOTIDE SEQUENCE</scope>
</reference>
<dbReference type="AlphaFoldDB" id="A0A806KIT9"/>
<accession>A0A806KIT9</accession>
<protein>
    <submittedName>
        <fullName evidence="1">Uncharacterized protein</fullName>
    </submittedName>
</protein>
<name>A0A806KIT9_9BACT</name>
<sequence length="59" mass="7328">MAQMPQSARQSDFFDRVQLVTESYLTYRKRKNRVKKKKERQKTQYWTGLRRLFGLPVWF</sequence>